<dbReference type="InterPro" id="IPR017853">
    <property type="entry name" value="GH"/>
</dbReference>
<dbReference type="PANTHER" id="PTHR23421">
    <property type="entry name" value="BETA-GALACTOSIDASE RELATED"/>
    <property type="match status" value="1"/>
</dbReference>
<sequence>MMLFRSDSLSLLPFVRDEGLATWGKAVVATGDVRHGCVIGKHVSLEEKRGALYLNGRSWRLLSGAMHYFRVRPEDWDTRLLQIKALGLNTVETYVPWNLHNPSPERWVFEGALDLERFLIAAARHQLYVVLRIGPYICAEWDFGGLPSWLLADPSMRVRTSHPMYLLAVKRYFDRLLPLVERMQTGHGGPVIALQVENEYSHFPEPRDAAYLALLISWLRQAGLTVPLMTADPPGAAASGSLAKDPSLLKAINVLADPRSALLAHNRSCMESEDEAGSEGKWPAKGCPKLIMELWTGWFDNWGADQTHHVRDLDDFLQTVQAALALGASINLYMLHGGTSFGFMAGATHLQGYRPAVTSYDFDAPISESGELTQKWHALQELLQRQPGKLDGSVAPRVPLPERAGGTVGYGRVELEKRLPLWSVVEAMAARGAGTQSLRPLLMEMLNNPQSHNPDAQEGLRDALVGQSFGFVLYTAQINTSRWTRGSTGDGEVELSELASTELSLAVQAVRDRAQVFADKHLEAVLERPGFGVSTSEDFANDGLGVYEPHISMASLELPQDGVFLKREFELGILVENMGRINFQLNTKREDYLDRKGISEGVWLGGKEVLSWTSYPIDFNREMLDLLEESTEWVEAEREVDWLPLEAVERDAPTFFKGAFHIRRDDHPPSHASHPSGTFMDMSGWHKGVCAINGFLLGRYWQVGPQFTLYVPGSLLRWGTNTDQLTTANLAKVSAEMRLENEKILRQKDKEIIEASKGSKSEKDKKKQKAGSAKAKKKKPKKQLTSSSGSSDDTSSDSSSESGSSGRRKRRSSSDDGDVGNMAALDEKDVAEKLKAAAGTKRLADILRAVWKLPDEWDNTKKTGGLTRPQIVKLASLTAEELAIWYAGEDTYAVYTLVSPWTSVSYVGKAWSGIYTRVKRHLQVARDPKLWGAKKLLLLAAQLWRVELCVCPAGLL</sequence>
<dbReference type="EMBL" id="LGRX02033343">
    <property type="protein sequence ID" value="KAK3241656.1"/>
    <property type="molecule type" value="Genomic_DNA"/>
</dbReference>
<dbReference type="Gene3D" id="2.60.120.260">
    <property type="entry name" value="Galactose-binding domain-like"/>
    <property type="match status" value="2"/>
</dbReference>
<dbReference type="PROSITE" id="PS01182">
    <property type="entry name" value="GLYCOSYL_HYDROL_F35"/>
    <property type="match status" value="1"/>
</dbReference>
<dbReference type="Pfam" id="PF01301">
    <property type="entry name" value="Glyco_hydro_35"/>
    <property type="match status" value="1"/>
</dbReference>
<evidence type="ECO:0000256" key="1">
    <source>
        <dbReference type="ARBA" id="ARBA00001412"/>
    </source>
</evidence>
<dbReference type="InterPro" id="IPR001944">
    <property type="entry name" value="Glycoside_Hdrlase_35"/>
</dbReference>
<evidence type="ECO:0000256" key="8">
    <source>
        <dbReference type="SAM" id="MobiDB-lite"/>
    </source>
</evidence>
<organism evidence="12 13">
    <name type="scientific">Cymbomonas tetramitiformis</name>
    <dbReference type="NCBI Taxonomy" id="36881"/>
    <lineage>
        <taxon>Eukaryota</taxon>
        <taxon>Viridiplantae</taxon>
        <taxon>Chlorophyta</taxon>
        <taxon>Pyramimonadophyceae</taxon>
        <taxon>Pyramimonadales</taxon>
        <taxon>Pyramimonadaceae</taxon>
        <taxon>Cymbomonas</taxon>
    </lineage>
</organism>
<keyword evidence="4 6" id="KW-0378">Hydrolase</keyword>
<evidence type="ECO:0000256" key="7">
    <source>
        <dbReference type="RuleBase" id="RU003679"/>
    </source>
</evidence>
<feature type="domain" description="Beta-galactosidase galactose-binding" evidence="11">
    <location>
        <begin position="653"/>
        <end position="721"/>
    </location>
</feature>
<dbReference type="Pfam" id="PF21317">
    <property type="entry name" value="BetaGal_ABD_1"/>
    <property type="match status" value="1"/>
</dbReference>
<feature type="compositionally biased region" description="Low complexity" evidence="8">
    <location>
        <begin position="783"/>
        <end position="805"/>
    </location>
</feature>
<dbReference type="InterPro" id="IPR008979">
    <property type="entry name" value="Galactose-bd-like_sf"/>
</dbReference>
<dbReference type="InterPro" id="IPR048912">
    <property type="entry name" value="BetaGal1-like_ABD1"/>
</dbReference>
<evidence type="ECO:0000259" key="10">
    <source>
        <dbReference type="Pfam" id="PF21317"/>
    </source>
</evidence>
<feature type="compositionally biased region" description="Basic and acidic residues" evidence="8">
    <location>
        <begin position="755"/>
        <end position="765"/>
    </location>
</feature>
<evidence type="ECO:0000256" key="5">
    <source>
        <dbReference type="ARBA" id="ARBA00023295"/>
    </source>
</evidence>
<evidence type="ECO:0000256" key="2">
    <source>
        <dbReference type="ARBA" id="ARBA00009809"/>
    </source>
</evidence>
<dbReference type="InterPro" id="IPR031330">
    <property type="entry name" value="Gly_Hdrlase_35_cat"/>
</dbReference>
<evidence type="ECO:0000256" key="4">
    <source>
        <dbReference type="ARBA" id="ARBA00022801"/>
    </source>
</evidence>
<feature type="compositionally biased region" description="Basic residues" evidence="8">
    <location>
        <begin position="766"/>
        <end position="782"/>
    </location>
</feature>
<feature type="domain" description="Glycoside hydrolase 35 catalytic" evidence="9">
    <location>
        <begin position="52"/>
        <end position="384"/>
    </location>
</feature>
<evidence type="ECO:0000259" key="11">
    <source>
        <dbReference type="Pfam" id="PF21467"/>
    </source>
</evidence>
<dbReference type="Pfam" id="PF21467">
    <property type="entry name" value="BetaGal_gal-bd"/>
    <property type="match status" value="1"/>
</dbReference>
<dbReference type="Gene3D" id="3.20.20.80">
    <property type="entry name" value="Glycosidases"/>
    <property type="match status" value="1"/>
</dbReference>
<dbReference type="InterPro" id="IPR019801">
    <property type="entry name" value="Glyco_hydro_35_CS"/>
</dbReference>
<comment type="catalytic activity">
    <reaction evidence="1 6">
        <text>Hydrolysis of terminal non-reducing beta-D-galactose residues in beta-D-galactosides.</text>
        <dbReference type="EC" id="3.2.1.23"/>
    </reaction>
</comment>
<gene>
    <name evidence="12" type="ORF">CYMTET_48599</name>
</gene>
<evidence type="ECO:0000313" key="12">
    <source>
        <dbReference type="EMBL" id="KAK3241656.1"/>
    </source>
</evidence>
<dbReference type="SUPFAM" id="SSF51445">
    <property type="entry name" value="(Trans)glycosidases"/>
    <property type="match status" value="1"/>
</dbReference>
<feature type="region of interest" description="Disordered" evidence="8">
    <location>
        <begin position="755"/>
        <end position="824"/>
    </location>
</feature>
<comment type="caution">
    <text evidence="12">The sequence shown here is derived from an EMBL/GenBank/DDBJ whole genome shotgun (WGS) entry which is preliminary data.</text>
</comment>
<dbReference type="GO" id="GO:0004565">
    <property type="term" value="F:beta-galactosidase activity"/>
    <property type="evidence" value="ECO:0007669"/>
    <property type="project" value="UniProtKB-EC"/>
</dbReference>
<name>A0AAE0EUZ6_9CHLO</name>
<dbReference type="EC" id="3.2.1.23" evidence="3 6"/>
<evidence type="ECO:0000256" key="3">
    <source>
        <dbReference type="ARBA" id="ARBA00012756"/>
    </source>
</evidence>
<dbReference type="PRINTS" id="PR00742">
    <property type="entry name" value="GLHYDRLASE35"/>
</dbReference>
<dbReference type="SUPFAM" id="SSF49785">
    <property type="entry name" value="Galactose-binding domain-like"/>
    <property type="match status" value="1"/>
</dbReference>
<dbReference type="Proteomes" id="UP001190700">
    <property type="component" value="Unassembled WGS sequence"/>
</dbReference>
<accession>A0AAE0EUZ6</accession>
<keyword evidence="13" id="KW-1185">Reference proteome</keyword>
<dbReference type="AlphaFoldDB" id="A0AAE0EUZ6"/>
<evidence type="ECO:0000256" key="6">
    <source>
        <dbReference type="RuleBase" id="RU000675"/>
    </source>
</evidence>
<protein>
    <recommendedName>
        <fullName evidence="3 6">Beta-galactosidase</fullName>
        <ecNumber evidence="3 6">3.2.1.23</ecNumber>
    </recommendedName>
</protein>
<dbReference type="GO" id="GO:0005975">
    <property type="term" value="P:carbohydrate metabolic process"/>
    <property type="evidence" value="ECO:0007669"/>
    <property type="project" value="InterPro"/>
</dbReference>
<dbReference type="InterPro" id="IPR048913">
    <property type="entry name" value="BetaGal_gal-bd"/>
</dbReference>
<keyword evidence="5 6" id="KW-0326">Glycosidase</keyword>
<proteinExistence type="inferred from homology"/>
<evidence type="ECO:0000259" key="9">
    <source>
        <dbReference type="Pfam" id="PF01301"/>
    </source>
</evidence>
<comment type="similarity">
    <text evidence="2 7">Belongs to the glycosyl hydrolase 35 family.</text>
</comment>
<feature type="domain" description="Beta-galactosidase 1-like first all-beta" evidence="10">
    <location>
        <begin position="566"/>
        <end position="618"/>
    </location>
</feature>
<evidence type="ECO:0000313" key="13">
    <source>
        <dbReference type="Proteomes" id="UP001190700"/>
    </source>
</evidence>
<reference evidence="12 13" key="1">
    <citation type="journal article" date="2015" name="Genome Biol. Evol.">
        <title>Comparative Genomics of a Bacterivorous Green Alga Reveals Evolutionary Causalities and Consequences of Phago-Mixotrophic Mode of Nutrition.</title>
        <authorList>
            <person name="Burns J.A."/>
            <person name="Paasch A."/>
            <person name="Narechania A."/>
            <person name="Kim E."/>
        </authorList>
    </citation>
    <scope>NUCLEOTIDE SEQUENCE [LARGE SCALE GENOMIC DNA]</scope>
    <source>
        <strain evidence="12 13">PLY_AMNH</strain>
    </source>
</reference>